<keyword evidence="4" id="KW-1003">Cell membrane</keyword>
<keyword evidence="6" id="KW-0851">Voltage-gated channel</keyword>
<evidence type="ECO:0000256" key="1">
    <source>
        <dbReference type="ARBA" id="ARBA00004651"/>
    </source>
</evidence>
<evidence type="ECO:0000256" key="2">
    <source>
        <dbReference type="ARBA" id="ARBA00015897"/>
    </source>
</evidence>
<evidence type="ECO:0000259" key="16">
    <source>
        <dbReference type="Pfam" id="PF00520"/>
    </source>
</evidence>
<evidence type="ECO:0000256" key="5">
    <source>
        <dbReference type="ARBA" id="ARBA00022692"/>
    </source>
</evidence>
<dbReference type="PANTHER" id="PTHR46480:SF1">
    <property type="entry name" value="VOLTAGE-GATED HYDROGEN CHANNEL 1"/>
    <property type="match status" value="1"/>
</dbReference>
<dbReference type="GO" id="GO:0034702">
    <property type="term" value="C:monoatomic ion channel complex"/>
    <property type="evidence" value="ECO:0007669"/>
    <property type="project" value="UniProtKB-KW"/>
</dbReference>
<keyword evidence="3" id="KW-0813">Transport</keyword>
<evidence type="ECO:0000256" key="11">
    <source>
        <dbReference type="ARBA" id="ARBA00023303"/>
    </source>
</evidence>
<dbReference type="EMBL" id="JAULSW010000001">
    <property type="protein sequence ID" value="KAK3394892.1"/>
    <property type="molecule type" value="Genomic_DNA"/>
</dbReference>
<reference evidence="17" key="2">
    <citation type="submission" date="2023-06" db="EMBL/GenBank/DDBJ databases">
        <authorList>
            <consortium name="Lawrence Berkeley National Laboratory"/>
            <person name="Haridas S."/>
            <person name="Hensen N."/>
            <person name="Bonometti L."/>
            <person name="Westerberg I."/>
            <person name="Brannstrom I.O."/>
            <person name="Guillou S."/>
            <person name="Cros-Aarteil S."/>
            <person name="Calhoun S."/>
            <person name="Kuo A."/>
            <person name="Mondo S."/>
            <person name="Pangilinan J."/>
            <person name="Riley R."/>
            <person name="LaButti K."/>
            <person name="Andreopoulos B."/>
            <person name="Lipzen A."/>
            <person name="Chen C."/>
            <person name="Yanf M."/>
            <person name="Daum C."/>
            <person name="Ng V."/>
            <person name="Clum A."/>
            <person name="Steindorff A."/>
            <person name="Ohm R."/>
            <person name="Martin F."/>
            <person name="Silar P."/>
            <person name="Natvig D."/>
            <person name="Lalanne C."/>
            <person name="Gautier V."/>
            <person name="Ament-velasquez S.L."/>
            <person name="Kruys A."/>
            <person name="Hutchinson M.I."/>
            <person name="Powell A.J."/>
            <person name="Barry K."/>
            <person name="Miller A.N."/>
            <person name="Grigoriev I.V."/>
            <person name="Debuchy R."/>
            <person name="Gladieux P."/>
            <person name="Thoren M.H."/>
            <person name="Johannesson H."/>
        </authorList>
    </citation>
    <scope>NUCLEOTIDE SEQUENCE</scope>
    <source>
        <strain evidence="17">CBS 232.78</strain>
    </source>
</reference>
<evidence type="ECO:0000256" key="15">
    <source>
        <dbReference type="SAM" id="Phobius"/>
    </source>
</evidence>
<dbReference type="SUPFAM" id="SSF81324">
    <property type="entry name" value="Voltage-gated potassium channels"/>
    <property type="match status" value="1"/>
</dbReference>
<reference evidence="17" key="1">
    <citation type="journal article" date="2023" name="Mol. Phylogenet. Evol.">
        <title>Genome-scale phylogeny and comparative genomics of the fungal order Sordariales.</title>
        <authorList>
            <person name="Hensen N."/>
            <person name="Bonometti L."/>
            <person name="Westerberg I."/>
            <person name="Brannstrom I.O."/>
            <person name="Guillou S."/>
            <person name="Cros-Aarteil S."/>
            <person name="Calhoun S."/>
            <person name="Haridas S."/>
            <person name="Kuo A."/>
            <person name="Mondo S."/>
            <person name="Pangilinan J."/>
            <person name="Riley R."/>
            <person name="LaButti K."/>
            <person name="Andreopoulos B."/>
            <person name="Lipzen A."/>
            <person name="Chen C."/>
            <person name="Yan M."/>
            <person name="Daum C."/>
            <person name="Ng V."/>
            <person name="Clum A."/>
            <person name="Steindorff A."/>
            <person name="Ohm R.A."/>
            <person name="Martin F."/>
            <person name="Silar P."/>
            <person name="Natvig D.O."/>
            <person name="Lalanne C."/>
            <person name="Gautier V."/>
            <person name="Ament-Velasquez S.L."/>
            <person name="Kruys A."/>
            <person name="Hutchinson M.I."/>
            <person name="Powell A.J."/>
            <person name="Barry K."/>
            <person name="Miller A.N."/>
            <person name="Grigoriev I.V."/>
            <person name="Debuchy R."/>
            <person name="Gladieux P."/>
            <person name="Hiltunen Thoren M."/>
            <person name="Johannesson H."/>
        </authorList>
    </citation>
    <scope>NUCLEOTIDE SEQUENCE</scope>
    <source>
        <strain evidence="17">CBS 232.78</strain>
    </source>
</reference>
<feature type="transmembrane region" description="Helical" evidence="15">
    <location>
        <begin position="86"/>
        <end position="108"/>
    </location>
</feature>
<evidence type="ECO:0000256" key="6">
    <source>
        <dbReference type="ARBA" id="ARBA00022882"/>
    </source>
</evidence>
<organism evidence="17 18">
    <name type="scientific">Podospora didyma</name>
    <dbReference type="NCBI Taxonomy" id="330526"/>
    <lineage>
        <taxon>Eukaryota</taxon>
        <taxon>Fungi</taxon>
        <taxon>Dikarya</taxon>
        <taxon>Ascomycota</taxon>
        <taxon>Pezizomycotina</taxon>
        <taxon>Sordariomycetes</taxon>
        <taxon>Sordariomycetidae</taxon>
        <taxon>Sordariales</taxon>
        <taxon>Podosporaceae</taxon>
        <taxon>Podospora</taxon>
    </lineage>
</organism>
<feature type="domain" description="Ion transport" evidence="16">
    <location>
        <begin position="62"/>
        <end position="159"/>
    </location>
</feature>
<feature type="coiled-coil region" evidence="13">
    <location>
        <begin position="162"/>
        <end position="196"/>
    </location>
</feature>
<dbReference type="Proteomes" id="UP001285441">
    <property type="component" value="Unassembled WGS sequence"/>
</dbReference>
<accession>A0AAE0P7Y7</accession>
<dbReference type="InterPro" id="IPR031846">
    <property type="entry name" value="Hvcn1"/>
</dbReference>
<feature type="region of interest" description="Disordered" evidence="14">
    <location>
        <begin position="1"/>
        <end position="28"/>
    </location>
</feature>
<dbReference type="GO" id="GO:0030171">
    <property type="term" value="F:voltage-gated proton channel activity"/>
    <property type="evidence" value="ECO:0007669"/>
    <property type="project" value="InterPro"/>
</dbReference>
<proteinExistence type="predicted"/>
<evidence type="ECO:0000256" key="4">
    <source>
        <dbReference type="ARBA" id="ARBA00022475"/>
    </source>
</evidence>
<keyword evidence="10 15" id="KW-0472">Membrane</keyword>
<keyword evidence="11" id="KW-0407">Ion channel</keyword>
<sequence length="205" mass="23481">MADVDDNQPLLGVNRPNQSDNTFQSKYDRRKSQTRDLLSSKVKHYIILGLVALDVTAILADIFIALLSCDLDLEQESWVWKAREALHVVGLVFSSLFVLELLVTFWAFGIQFFHDWFHCFDAFVIVTSFVVDTVTRGDVELIASLVIMLRLWRLVKIIEELSVAASERMEDIEGKVVELERENSDLKLQIEALRNEHWDQSPAAS</sequence>
<evidence type="ECO:0000313" key="17">
    <source>
        <dbReference type="EMBL" id="KAK3394892.1"/>
    </source>
</evidence>
<gene>
    <name evidence="17" type="ORF">B0H63DRAFT_444978</name>
</gene>
<feature type="transmembrane region" description="Helical" evidence="15">
    <location>
        <begin position="45"/>
        <end position="66"/>
    </location>
</feature>
<name>A0AAE0P7Y7_9PEZI</name>
<keyword evidence="7 15" id="KW-1133">Transmembrane helix</keyword>
<keyword evidence="18" id="KW-1185">Reference proteome</keyword>
<evidence type="ECO:0000256" key="7">
    <source>
        <dbReference type="ARBA" id="ARBA00022989"/>
    </source>
</evidence>
<dbReference type="InterPro" id="IPR027359">
    <property type="entry name" value="Volt_channel_dom_sf"/>
</dbReference>
<feature type="compositionally biased region" description="Polar residues" evidence="14">
    <location>
        <begin position="15"/>
        <end position="25"/>
    </location>
</feature>
<dbReference type="Pfam" id="PF00520">
    <property type="entry name" value="Ion_trans"/>
    <property type="match status" value="1"/>
</dbReference>
<evidence type="ECO:0000256" key="3">
    <source>
        <dbReference type="ARBA" id="ARBA00022448"/>
    </source>
</evidence>
<protein>
    <recommendedName>
        <fullName evidence="2">Voltage-gated hydrogen channel 1</fullName>
    </recommendedName>
    <alternativeName>
        <fullName evidence="12">Hydrogen voltage-gated channel 1</fullName>
    </alternativeName>
</protein>
<keyword evidence="8 13" id="KW-0175">Coiled coil</keyword>
<comment type="subcellular location">
    <subcellularLocation>
        <location evidence="1">Cell membrane</location>
        <topology evidence="1">Multi-pass membrane protein</topology>
    </subcellularLocation>
</comment>
<dbReference type="Gene3D" id="1.20.120.350">
    <property type="entry name" value="Voltage-gated potassium channels. Chain C"/>
    <property type="match status" value="1"/>
</dbReference>
<evidence type="ECO:0000256" key="14">
    <source>
        <dbReference type="SAM" id="MobiDB-lite"/>
    </source>
</evidence>
<dbReference type="PANTHER" id="PTHR46480">
    <property type="entry name" value="F20B24.22"/>
    <property type="match status" value="1"/>
</dbReference>
<dbReference type="AlphaFoldDB" id="A0AAE0P7Y7"/>
<evidence type="ECO:0000256" key="13">
    <source>
        <dbReference type="SAM" id="Coils"/>
    </source>
</evidence>
<evidence type="ECO:0000256" key="9">
    <source>
        <dbReference type="ARBA" id="ARBA00023065"/>
    </source>
</evidence>
<evidence type="ECO:0000313" key="18">
    <source>
        <dbReference type="Proteomes" id="UP001285441"/>
    </source>
</evidence>
<evidence type="ECO:0000256" key="8">
    <source>
        <dbReference type="ARBA" id="ARBA00023054"/>
    </source>
</evidence>
<keyword evidence="5 15" id="KW-0812">Transmembrane</keyword>
<comment type="caution">
    <text evidence="17">The sequence shown here is derived from an EMBL/GenBank/DDBJ whole genome shotgun (WGS) entry which is preliminary data.</text>
</comment>
<evidence type="ECO:0000256" key="10">
    <source>
        <dbReference type="ARBA" id="ARBA00023136"/>
    </source>
</evidence>
<dbReference type="InterPro" id="IPR005821">
    <property type="entry name" value="Ion_trans_dom"/>
</dbReference>
<dbReference type="GO" id="GO:0005886">
    <property type="term" value="C:plasma membrane"/>
    <property type="evidence" value="ECO:0007669"/>
    <property type="project" value="UniProtKB-SubCell"/>
</dbReference>
<evidence type="ECO:0000256" key="12">
    <source>
        <dbReference type="ARBA" id="ARBA00031989"/>
    </source>
</evidence>
<keyword evidence="9" id="KW-0406">Ion transport</keyword>